<organism evidence="1">
    <name type="scientific">Rhizophora mucronata</name>
    <name type="common">Asiatic mangrove</name>
    <dbReference type="NCBI Taxonomy" id="61149"/>
    <lineage>
        <taxon>Eukaryota</taxon>
        <taxon>Viridiplantae</taxon>
        <taxon>Streptophyta</taxon>
        <taxon>Embryophyta</taxon>
        <taxon>Tracheophyta</taxon>
        <taxon>Spermatophyta</taxon>
        <taxon>Magnoliopsida</taxon>
        <taxon>eudicotyledons</taxon>
        <taxon>Gunneridae</taxon>
        <taxon>Pentapetalae</taxon>
        <taxon>rosids</taxon>
        <taxon>fabids</taxon>
        <taxon>Malpighiales</taxon>
        <taxon>Rhizophoraceae</taxon>
        <taxon>Rhizophora</taxon>
    </lineage>
</organism>
<accession>A0A2P2IMW2</accession>
<name>A0A2P2IMW2_RHIMU</name>
<protein>
    <submittedName>
        <fullName evidence="1">Uncharacterized protein</fullName>
    </submittedName>
</protein>
<dbReference type="AlphaFoldDB" id="A0A2P2IMW2"/>
<reference evidence="1" key="1">
    <citation type="submission" date="2018-02" db="EMBL/GenBank/DDBJ databases">
        <title>Rhizophora mucronata_Transcriptome.</title>
        <authorList>
            <person name="Meera S.P."/>
            <person name="Sreeshan A."/>
            <person name="Augustine A."/>
        </authorList>
    </citation>
    <scope>NUCLEOTIDE SEQUENCE</scope>
    <source>
        <tissue evidence="1">Leaf</tissue>
    </source>
</reference>
<evidence type="ECO:0000313" key="1">
    <source>
        <dbReference type="EMBL" id="MBW82567.1"/>
    </source>
</evidence>
<sequence length="24" mass="3021">MMRPRRLLICENQAFLLTWQLCFH</sequence>
<proteinExistence type="predicted"/>
<dbReference type="EMBL" id="GGEC01002084">
    <property type="protein sequence ID" value="MBW82567.1"/>
    <property type="molecule type" value="Transcribed_RNA"/>
</dbReference>